<organism evidence="2 3">
    <name type="scientific">Oncorhynchus kisutch</name>
    <name type="common">Coho salmon</name>
    <name type="synonym">Salmo kisutch</name>
    <dbReference type="NCBI Taxonomy" id="8019"/>
    <lineage>
        <taxon>Eukaryota</taxon>
        <taxon>Metazoa</taxon>
        <taxon>Chordata</taxon>
        <taxon>Craniata</taxon>
        <taxon>Vertebrata</taxon>
        <taxon>Euteleostomi</taxon>
        <taxon>Actinopterygii</taxon>
        <taxon>Neopterygii</taxon>
        <taxon>Teleostei</taxon>
        <taxon>Protacanthopterygii</taxon>
        <taxon>Salmoniformes</taxon>
        <taxon>Salmonidae</taxon>
        <taxon>Salmoninae</taxon>
        <taxon>Oncorhynchus</taxon>
    </lineage>
</organism>
<protein>
    <submittedName>
        <fullName evidence="2">Ecdysoneless homolog (Drosophila)</fullName>
    </submittedName>
</protein>
<dbReference type="PANTHER" id="PTHR13060:SF0">
    <property type="entry name" value="PROTEIN ECDYSONELESS HOMOLOG"/>
    <property type="match status" value="1"/>
</dbReference>
<dbReference type="AlphaFoldDB" id="A0A8C7J9V5"/>
<name>A0A8C7J9V5_ONCKI</name>
<dbReference type="Ensembl" id="ENSOKIT00005088626.1">
    <property type="protein sequence ID" value="ENSOKIP00005083039.1"/>
    <property type="gene ID" value="ENSOKIG00005036004.1"/>
</dbReference>
<keyword evidence="3" id="KW-1185">Reference proteome</keyword>
<feature type="compositionally biased region" description="Acidic residues" evidence="1">
    <location>
        <begin position="490"/>
        <end position="504"/>
    </location>
</feature>
<evidence type="ECO:0000256" key="1">
    <source>
        <dbReference type="SAM" id="MobiDB-lite"/>
    </source>
</evidence>
<dbReference type="GeneTree" id="ENSGT00390000015361"/>
<dbReference type="Proteomes" id="UP000694557">
    <property type="component" value="Unassembled WGS sequence"/>
</dbReference>
<accession>A0A8C7J9V5</accession>
<dbReference type="Pfam" id="PF07093">
    <property type="entry name" value="SGT1"/>
    <property type="match status" value="1"/>
</dbReference>
<dbReference type="GO" id="GO:0005634">
    <property type="term" value="C:nucleus"/>
    <property type="evidence" value="ECO:0007669"/>
    <property type="project" value="TreeGrafter"/>
</dbReference>
<feature type="region of interest" description="Disordered" evidence="1">
    <location>
        <begin position="490"/>
        <end position="518"/>
    </location>
</feature>
<sequence length="612" mass="67472">MDLLRRTAMQEDMVQYDLFLVQPNLSDTQADELCLQHLVEEILAKVAPLLMRHIWQQQPFNLKYHTEKGGVPAHIGGSTVFGDSVEDEWFIVYLLLQITQAFPELAARLEDNDGEFLLIEVADYLPKWLNPESSENRVFLHRGELYILPCPSRSGDVGLPRDAVPSVTQALALLSSHTQACLASPMIRTALGKRLAGYPEKIQANLHHAHCFLPAGIATVLAQRPDLVAPAVSAFYLRDPVDLQACRTFRTFPADTRVLTSVTFTRCLYAQMQQQHFTPDRRSGFTLPARSHPQYRAHELGMKLAHGFEILCSKCRQPSSDLIEKYIAPLAFLSGFSHLSLHRKCFSSASLENTEYTILCVCSSGGRAPAEEVLQLLQSCAPYNLDELSKQESHLPPEDSEGWLDISAQELEHLLEGSGVGLGGSEPSLTKHTQGGRSEKGEEEGSYSLVAVTQGMKNFINAVSSHEGAELPCLYFPTICYVNISGAKDEELDSDDLDDDDDDDDRVKGPTGPLGVGPEALEDLRKYMDEMDHELMGTNIGQSFNQQDTSKAGPGQEDLLGEDEEEIQPLNIDLNLVTNLLESLSSQAGLAGPASNLLHSLGIHLPPNTDRS</sequence>
<feature type="region of interest" description="Disordered" evidence="1">
    <location>
        <begin position="417"/>
        <end position="445"/>
    </location>
</feature>
<evidence type="ECO:0000313" key="2">
    <source>
        <dbReference type="Ensembl" id="ENSOKIP00005083039.1"/>
    </source>
</evidence>
<gene>
    <name evidence="2" type="primary">ECD</name>
    <name evidence="2" type="synonym">ecd</name>
</gene>
<dbReference type="InterPro" id="IPR010770">
    <property type="entry name" value="Ecd"/>
</dbReference>
<dbReference type="PANTHER" id="PTHR13060">
    <property type="entry name" value="SGT1 PROTEIN HSGT1 SUPPRESSOR OF GCR2"/>
    <property type="match status" value="1"/>
</dbReference>
<reference evidence="2" key="1">
    <citation type="submission" date="2025-08" db="UniProtKB">
        <authorList>
            <consortium name="Ensembl"/>
        </authorList>
    </citation>
    <scope>IDENTIFICATION</scope>
</reference>
<proteinExistence type="predicted"/>
<evidence type="ECO:0000313" key="3">
    <source>
        <dbReference type="Proteomes" id="UP000694557"/>
    </source>
</evidence>
<reference evidence="2" key="2">
    <citation type="submission" date="2025-09" db="UniProtKB">
        <authorList>
            <consortium name="Ensembl"/>
        </authorList>
    </citation>
    <scope>IDENTIFICATION</scope>
</reference>